<dbReference type="PANTHER" id="PTHR28620">
    <property type="entry name" value="CENTROMERE PROTEIN V"/>
    <property type="match status" value="1"/>
</dbReference>
<evidence type="ECO:0000259" key="4">
    <source>
        <dbReference type="PROSITE" id="PS51891"/>
    </source>
</evidence>
<name>A0ABD4T2Q4_9CYAN</name>
<proteinExistence type="inferred from homology"/>
<dbReference type="PROSITE" id="PS51891">
    <property type="entry name" value="CENP_V_GFA"/>
    <property type="match status" value="1"/>
</dbReference>
<dbReference type="SUPFAM" id="SSF51316">
    <property type="entry name" value="Mss4-like"/>
    <property type="match status" value="1"/>
</dbReference>
<dbReference type="PANTHER" id="PTHR28620:SF1">
    <property type="entry name" value="CENP-V_GFA DOMAIN-CONTAINING PROTEIN"/>
    <property type="match status" value="1"/>
</dbReference>
<comment type="caution">
    <text evidence="5">The sequence shown here is derived from an EMBL/GenBank/DDBJ whole genome shotgun (WGS) entry which is preliminary data.</text>
</comment>
<dbReference type="AlphaFoldDB" id="A0ABD4T2Q4"/>
<feature type="domain" description="CENP-V/GFA" evidence="4">
    <location>
        <begin position="1"/>
        <end position="117"/>
    </location>
</feature>
<reference evidence="5 6" key="1">
    <citation type="journal article" date="2015" name="Genome Announc.">
        <title>Draft Genome Sequence of Filamentous Marine Cyanobacterium Lyngbya confervoides Strain BDU141951.</title>
        <authorList>
            <person name="Chandrababunaidu M.M."/>
            <person name="Sen D."/>
            <person name="Tripathy S."/>
        </authorList>
    </citation>
    <scope>NUCLEOTIDE SEQUENCE [LARGE SCALE GENOMIC DNA]</scope>
    <source>
        <strain evidence="5 6">BDU141951</strain>
    </source>
</reference>
<dbReference type="EMBL" id="JTHE03000051">
    <property type="protein sequence ID" value="MCM1982983.1"/>
    <property type="molecule type" value="Genomic_DNA"/>
</dbReference>
<evidence type="ECO:0000313" key="6">
    <source>
        <dbReference type="Proteomes" id="UP000031561"/>
    </source>
</evidence>
<dbReference type="InterPro" id="IPR052355">
    <property type="entry name" value="CENP-V-like"/>
</dbReference>
<dbReference type="Proteomes" id="UP000031561">
    <property type="component" value="Unassembled WGS sequence"/>
</dbReference>
<dbReference type="InterPro" id="IPR006913">
    <property type="entry name" value="CENP-V/GFA"/>
</dbReference>
<dbReference type="InterPro" id="IPR011057">
    <property type="entry name" value="Mss4-like_sf"/>
</dbReference>
<sequence>MSGGCHCGAVRFRVTFLKAEAIDCNCSICRKKGFLHGIVPPEQFDLLSGAADLVSYRFNTGQAEHLFCRHCGIHAFYHPRSHPGYLDVNLHCLDAVQEDPDFLQRFEIQPFDGQHWEANRAKLR</sequence>
<dbReference type="Pfam" id="PF04828">
    <property type="entry name" value="GFA"/>
    <property type="match status" value="1"/>
</dbReference>
<organism evidence="5 6">
    <name type="scientific">Lyngbya confervoides BDU141951</name>
    <dbReference type="NCBI Taxonomy" id="1574623"/>
    <lineage>
        <taxon>Bacteria</taxon>
        <taxon>Bacillati</taxon>
        <taxon>Cyanobacteriota</taxon>
        <taxon>Cyanophyceae</taxon>
        <taxon>Oscillatoriophycideae</taxon>
        <taxon>Oscillatoriales</taxon>
        <taxon>Microcoleaceae</taxon>
        <taxon>Lyngbya</taxon>
    </lineage>
</organism>
<evidence type="ECO:0000256" key="3">
    <source>
        <dbReference type="ARBA" id="ARBA00022833"/>
    </source>
</evidence>
<accession>A0ABD4T2Q4</accession>
<dbReference type="Gene3D" id="2.170.150.70">
    <property type="match status" value="1"/>
</dbReference>
<evidence type="ECO:0000256" key="1">
    <source>
        <dbReference type="ARBA" id="ARBA00005495"/>
    </source>
</evidence>
<keyword evidence="2" id="KW-0479">Metal-binding</keyword>
<evidence type="ECO:0000313" key="5">
    <source>
        <dbReference type="EMBL" id="MCM1982983.1"/>
    </source>
</evidence>
<keyword evidence="3" id="KW-0862">Zinc</keyword>
<evidence type="ECO:0000256" key="2">
    <source>
        <dbReference type="ARBA" id="ARBA00022723"/>
    </source>
</evidence>
<protein>
    <submittedName>
        <fullName evidence="5">GFA family protein</fullName>
    </submittedName>
</protein>
<dbReference type="GO" id="GO:0046872">
    <property type="term" value="F:metal ion binding"/>
    <property type="evidence" value="ECO:0007669"/>
    <property type="project" value="UniProtKB-KW"/>
</dbReference>
<gene>
    <name evidence="5" type="ORF">QQ91_0009125</name>
</gene>
<comment type="similarity">
    <text evidence="1">Belongs to the Gfa family.</text>
</comment>
<keyword evidence="6" id="KW-1185">Reference proteome</keyword>